<reference evidence="2" key="1">
    <citation type="submission" date="2016-10" db="EMBL/GenBank/DDBJ databases">
        <authorList>
            <person name="Varghese N."/>
            <person name="Submissions S."/>
        </authorList>
    </citation>
    <scope>NUCLEOTIDE SEQUENCE [LARGE SCALE GENOMIC DNA]</scope>
    <source>
        <strain evidence="2">DSM 17038</strain>
    </source>
</reference>
<dbReference type="PRINTS" id="PR00950">
    <property type="entry name" value="TYPE3IMSPROT"/>
</dbReference>
<gene>
    <name evidence="1" type="ORF">SAMN05660649_03531</name>
</gene>
<keyword evidence="1" id="KW-0966">Cell projection</keyword>
<protein>
    <submittedName>
        <fullName evidence="1">Flagellar biosynthesis protein</fullName>
    </submittedName>
</protein>
<dbReference type="OrthoDB" id="9810419at2"/>
<keyword evidence="1" id="KW-0282">Flagellum</keyword>
<dbReference type="InterPro" id="IPR029025">
    <property type="entry name" value="T3SS_substrate_exporter_C"/>
</dbReference>
<dbReference type="InterPro" id="IPR006135">
    <property type="entry name" value="T3SS_substrate_exporter"/>
</dbReference>
<dbReference type="Gene3D" id="3.40.1690.10">
    <property type="entry name" value="secretion proteins EscU"/>
    <property type="match status" value="1"/>
</dbReference>
<dbReference type="PANTHER" id="PTHR30531">
    <property type="entry name" value="FLAGELLAR BIOSYNTHETIC PROTEIN FLHB"/>
    <property type="match status" value="1"/>
</dbReference>
<keyword evidence="1" id="KW-0969">Cilium</keyword>
<evidence type="ECO:0000313" key="1">
    <source>
        <dbReference type="EMBL" id="SFH02267.1"/>
    </source>
</evidence>
<sequence length="101" mass="11140">MNPKKSDAKTPDLRGYAAALRYDPNQEDVPRVTAAGRGELAEAIRKLADEHGIPVYVDATLAETLYKLGFDTQIPPELYDAVAQILVFVAQIDQKSPPTHY</sequence>
<dbReference type="GO" id="GO:0009306">
    <property type="term" value="P:protein secretion"/>
    <property type="evidence" value="ECO:0007669"/>
    <property type="project" value="InterPro"/>
</dbReference>
<proteinExistence type="predicted"/>
<dbReference type="EMBL" id="FOOX01000014">
    <property type="protein sequence ID" value="SFH02267.1"/>
    <property type="molecule type" value="Genomic_DNA"/>
</dbReference>
<dbReference type="PANTHER" id="PTHR30531:SF12">
    <property type="entry name" value="FLAGELLAR BIOSYNTHETIC PROTEIN FLHB"/>
    <property type="match status" value="1"/>
</dbReference>
<dbReference type="Pfam" id="PF01312">
    <property type="entry name" value="Bac_export_2"/>
    <property type="match status" value="1"/>
</dbReference>
<dbReference type="RefSeq" id="WP_092472760.1">
    <property type="nucleotide sequence ID" value="NZ_FOOX01000014.1"/>
</dbReference>
<organism evidence="1 2">
    <name type="scientific">Desulfotruncus arcticus DSM 17038</name>
    <dbReference type="NCBI Taxonomy" id="1121424"/>
    <lineage>
        <taxon>Bacteria</taxon>
        <taxon>Bacillati</taxon>
        <taxon>Bacillota</taxon>
        <taxon>Clostridia</taxon>
        <taxon>Eubacteriales</taxon>
        <taxon>Desulfallaceae</taxon>
        <taxon>Desulfotruncus</taxon>
    </lineage>
</organism>
<dbReference type="GO" id="GO:0005886">
    <property type="term" value="C:plasma membrane"/>
    <property type="evidence" value="ECO:0007669"/>
    <property type="project" value="TreeGrafter"/>
</dbReference>
<dbReference type="SUPFAM" id="SSF160544">
    <property type="entry name" value="EscU C-terminal domain-like"/>
    <property type="match status" value="1"/>
</dbReference>
<dbReference type="Proteomes" id="UP000199337">
    <property type="component" value="Unassembled WGS sequence"/>
</dbReference>
<dbReference type="STRING" id="341036.SAMN05660649_03531"/>
<name>A0A1I2WNL8_9FIRM</name>
<accession>A0A1I2WNL8</accession>
<keyword evidence="2" id="KW-1185">Reference proteome</keyword>
<dbReference type="AlphaFoldDB" id="A0A1I2WNL8"/>
<evidence type="ECO:0000313" key="2">
    <source>
        <dbReference type="Proteomes" id="UP000199337"/>
    </source>
</evidence>